<dbReference type="SUPFAM" id="SSF51391">
    <property type="entry name" value="Thiamin phosphate synthase"/>
    <property type="match status" value="1"/>
</dbReference>
<name>A0A9D1GYM4_9ACTN</name>
<evidence type="ECO:0000256" key="2">
    <source>
        <dbReference type="ARBA" id="ARBA00005165"/>
    </source>
</evidence>
<dbReference type="EMBL" id="DVLP01000343">
    <property type="protein sequence ID" value="HIT76241.1"/>
    <property type="molecule type" value="Genomic_DNA"/>
</dbReference>
<feature type="binding site" evidence="10">
    <location>
        <position position="93"/>
    </location>
    <ligand>
        <name>Mg(2+)</name>
        <dbReference type="ChEBI" id="CHEBI:18420"/>
    </ligand>
</feature>
<dbReference type="HAMAP" id="MF_00097">
    <property type="entry name" value="TMP_synthase"/>
    <property type="match status" value="1"/>
</dbReference>
<evidence type="ECO:0000313" key="14">
    <source>
        <dbReference type="EMBL" id="HIT76241.1"/>
    </source>
</evidence>
<gene>
    <name evidence="10" type="primary">thiE</name>
    <name evidence="14" type="ORF">IAA98_11710</name>
</gene>
<reference evidence="14" key="1">
    <citation type="submission" date="2020-10" db="EMBL/GenBank/DDBJ databases">
        <authorList>
            <person name="Gilroy R."/>
        </authorList>
    </citation>
    <scope>NUCLEOTIDE SEQUENCE</scope>
    <source>
        <strain evidence="14">ChiGjej1B1-24693</strain>
    </source>
</reference>
<dbReference type="InterPro" id="IPR036206">
    <property type="entry name" value="ThiamineP_synth_sf"/>
</dbReference>
<feature type="binding site" evidence="10">
    <location>
        <position position="175"/>
    </location>
    <ligand>
        <name>2-[(2R,5Z)-2-carboxy-4-methylthiazol-5(2H)-ylidene]ethyl phosphate</name>
        <dbReference type="ChEBI" id="CHEBI:62899"/>
    </ligand>
</feature>
<evidence type="ECO:0000256" key="12">
    <source>
        <dbReference type="RuleBase" id="RU004253"/>
    </source>
</evidence>
<dbReference type="PANTHER" id="PTHR20857">
    <property type="entry name" value="THIAMINE-PHOSPHATE PYROPHOSPHORYLASE"/>
    <property type="match status" value="1"/>
</dbReference>
<evidence type="ECO:0000256" key="3">
    <source>
        <dbReference type="ARBA" id="ARBA00022679"/>
    </source>
</evidence>
<dbReference type="InterPro" id="IPR013785">
    <property type="entry name" value="Aldolase_TIM"/>
</dbReference>
<dbReference type="GO" id="GO:0005737">
    <property type="term" value="C:cytoplasm"/>
    <property type="evidence" value="ECO:0007669"/>
    <property type="project" value="TreeGrafter"/>
</dbReference>
<dbReference type="CDD" id="cd00564">
    <property type="entry name" value="TMP_TenI"/>
    <property type="match status" value="1"/>
</dbReference>
<comment type="caution">
    <text evidence="14">The sequence shown here is derived from an EMBL/GenBank/DDBJ whole genome shotgun (WGS) entry which is preliminary data.</text>
</comment>
<dbReference type="NCBIfam" id="TIGR00693">
    <property type="entry name" value="thiE"/>
    <property type="match status" value="1"/>
</dbReference>
<evidence type="ECO:0000256" key="5">
    <source>
        <dbReference type="ARBA" id="ARBA00022842"/>
    </source>
</evidence>
<keyword evidence="3 10" id="KW-0808">Transferase</keyword>
<reference evidence="14" key="2">
    <citation type="journal article" date="2021" name="PeerJ">
        <title>Extensive microbial diversity within the chicken gut microbiome revealed by metagenomics and culture.</title>
        <authorList>
            <person name="Gilroy R."/>
            <person name="Ravi A."/>
            <person name="Getino M."/>
            <person name="Pursley I."/>
            <person name="Horton D.L."/>
            <person name="Alikhan N.F."/>
            <person name="Baker D."/>
            <person name="Gharbi K."/>
            <person name="Hall N."/>
            <person name="Watson M."/>
            <person name="Adriaenssens E.M."/>
            <person name="Foster-Nyarko E."/>
            <person name="Jarju S."/>
            <person name="Secka A."/>
            <person name="Antonio M."/>
            <person name="Oren A."/>
            <person name="Chaudhuri R.R."/>
            <person name="La Ragione R."/>
            <person name="Hildebrand F."/>
            <person name="Pallen M.J."/>
        </authorList>
    </citation>
    <scope>NUCLEOTIDE SEQUENCE</scope>
    <source>
        <strain evidence="14">ChiGjej1B1-24693</strain>
    </source>
</reference>
<keyword evidence="5 10" id="KW-0460">Magnesium</keyword>
<evidence type="ECO:0000256" key="6">
    <source>
        <dbReference type="ARBA" id="ARBA00022977"/>
    </source>
</evidence>
<dbReference type="GO" id="GO:0000287">
    <property type="term" value="F:magnesium ion binding"/>
    <property type="evidence" value="ECO:0007669"/>
    <property type="project" value="UniProtKB-UniRule"/>
</dbReference>
<protein>
    <recommendedName>
        <fullName evidence="10">Thiamine-phosphate synthase</fullName>
        <shortName evidence="10">TP synthase</shortName>
        <shortName evidence="10">TPS</shortName>
        <ecNumber evidence="10">2.5.1.3</ecNumber>
    </recommendedName>
    <alternativeName>
        <fullName evidence="10">Thiamine-phosphate pyrophosphorylase</fullName>
        <shortName evidence="10">TMP pyrophosphorylase</shortName>
        <shortName evidence="10">TMP-PPase</shortName>
    </alternativeName>
</protein>
<evidence type="ECO:0000256" key="4">
    <source>
        <dbReference type="ARBA" id="ARBA00022723"/>
    </source>
</evidence>
<feature type="binding site" evidence="10">
    <location>
        <begin position="139"/>
        <end position="141"/>
    </location>
    <ligand>
        <name>2-[(2R,5Z)-2-carboxy-4-methylthiazol-5(2H)-ylidene]ethyl phosphate</name>
        <dbReference type="ChEBI" id="CHEBI:62899"/>
    </ligand>
</feature>
<comment type="catalytic activity">
    <reaction evidence="9 10 11">
        <text>2-[(2R,5Z)-2-carboxy-4-methylthiazol-5(2H)-ylidene]ethyl phosphate + 4-amino-2-methyl-5-(diphosphooxymethyl)pyrimidine + 2 H(+) = thiamine phosphate + CO2 + diphosphate</text>
        <dbReference type="Rhea" id="RHEA:47844"/>
        <dbReference type="ChEBI" id="CHEBI:15378"/>
        <dbReference type="ChEBI" id="CHEBI:16526"/>
        <dbReference type="ChEBI" id="CHEBI:33019"/>
        <dbReference type="ChEBI" id="CHEBI:37575"/>
        <dbReference type="ChEBI" id="CHEBI:57841"/>
        <dbReference type="ChEBI" id="CHEBI:62899"/>
        <dbReference type="EC" id="2.5.1.3"/>
    </reaction>
</comment>
<comment type="catalytic activity">
    <reaction evidence="8 10 11">
        <text>2-(2-carboxy-4-methylthiazol-5-yl)ethyl phosphate + 4-amino-2-methyl-5-(diphosphooxymethyl)pyrimidine + 2 H(+) = thiamine phosphate + CO2 + diphosphate</text>
        <dbReference type="Rhea" id="RHEA:47848"/>
        <dbReference type="ChEBI" id="CHEBI:15378"/>
        <dbReference type="ChEBI" id="CHEBI:16526"/>
        <dbReference type="ChEBI" id="CHEBI:33019"/>
        <dbReference type="ChEBI" id="CHEBI:37575"/>
        <dbReference type="ChEBI" id="CHEBI:57841"/>
        <dbReference type="ChEBI" id="CHEBI:62890"/>
        <dbReference type="EC" id="2.5.1.3"/>
    </reaction>
</comment>
<organism evidence="14 15">
    <name type="scientific">Candidatus Avipropionibacterium avicola</name>
    <dbReference type="NCBI Taxonomy" id="2840701"/>
    <lineage>
        <taxon>Bacteria</taxon>
        <taxon>Bacillati</taxon>
        <taxon>Actinomycetota</taxon>
        <taxon>Actinomycetes</taxon>
        <taxon>Propionibacteriales</taxon>
        <taxon>Propionibacteriaceae</taxon>
        <taxon>Propionibacteriaceae incertae sedis</taxon>
        <taxon>Candidatus Avipropionibacterium</taxon>
    </lineage>
</organism>
<dbReference type="GO" id="GO:0009228">
    <property type="term" value="P:thiamine biosynthetic process"/>
    <property type="evidence" value="ECO:0007669"/>
    <property type="project" value="UniProtKB-KW"/>
</dbReference>
<dbReference type="InterPro" id="IPR022998">
    <property type="entry name" value="ThiamineP_synth_TenI"/>
</dbReference>
<proteinExistence type="inferred from homology"/>
<dbReference type="Pfam" id="PF02581">
    <property type="entry name" value="TMP-TENI"/>
    <property type="match status" value="1"/>
</dbReference>
<comment type="similarity">
    <text evidence="10 11">Belongs to the thiamine-phosphate synthase family.</text>
</comment>
<feature type="binding site" evidence="10">
    <location>
        <position position="142"/>
    </location>
    <ligand>
        <name>4-amino-2-methyl-5-(diphosphooxymethyl)pyrimidine</name>
        <dbReference type="ChEBI" id="CHEBI:57841"/>
    </ligand>
</feature>
<dbReference type="Gene3D" id="3.20.20.70">
    <property type="entry name" value="Aldolase class I"/>
    <property type="match status" value="1"/>
</dbReference>
<evidence type="ECO:0000256" key="10">
    <source>
        <dbReference type="HAMAP-Rule" id="MF_00097"/>
    </source>
</evidence>
<evidence type="ECO:0000256" key="8">
    <source>
        <dbReference type="ARBA" id="ARBA00047851"/>
    </source>
</evidence>
<comment type="cofactor">
    <cofactor evidence="10">
        <name>Mg(2+)</name>
        <dbReference type="ChEBI" id="CHEBI:18420"/>
    </cofactor>
    <text evidence="10">Binds 1 Mg(2+) ion per subunit.</text>
</comment>
<dbReference type="InterPro" id="IPR034291">
    <property type="entry name" value="TMP_synthase"/>
</dbReference>
<comment type="caution">
    <text evidence="10">Lacks conserved residue(s) required for the propagation of feature annotation.</text>
</comment>
<dbReference type="GO" id="GO:0009229">
    <property type="term" value="P:thiamine diphosphate biosynthetic process"/>
    <property type="evidence" value="ECO:0007669"/>
    <property type="project" value="UniProtKB-UniRule"/>
</dbReference>
<comment type="function">
    <text evidence="1 10">Condenses 4-methyl-5-(beta-hydroxyethyl)thiazole monophosphate (THZ-P) and 2-methyl-4-amino-5-hydroxymethyl pyrimidine pyrophosphate (HMP-PP) to form thiamine monophosphate (TMP).</text>
</comment>
<keyword evidence="6 10" id="KW-0784">Thiamine biosynthesis</keyword>
<comment type="pathway">
    <text evidence="2 10 12">Cofactor biosynthesis; thiamine diphosphate biosynthesis; thiamine phosphate from 4-amino-2-methyl-5-diphosphomethylpyrimidine and 4-methyl-5-(2-phosphoethyl)-thiazole: step 1/1.</text>
</comment>
<comment type="catalytic activity">
    <reaction evidence="7 10 11">
        <text>4-methyl-5-(2-phosphooxyethyl)-thiazole + 4-amino-2-methyl-5-(diphosphooxymethyl)pyrimidine + H(+) = thiamine phosphate + diphosphate</text>
        <dbReference type="Rhea" id="RHEA:22328"/>
        <dbReference type="ChEBI" id="CHEBI:15378"/>
        <dbReference type="ChEBI" id="CHEBI:33019"/>
        <dbReference type="ChEBI" id="CHEBI:37575"/>
        <dbReference type="ChEBI" id="CHEBI:57841"/>
        <dbReference type="ChEBI" id="CHEBI:58296"/>
        <dbReference type="EC" id="2.5.1.3"/>
    </reaction>
</comment>
<keyword evidence="4 10" id="KW-0479">Metal-binding</keyword>
<accession>A0A9D1GYM4</accession>
<dbReference type="GO" id="GO:0004789">
    <property type="term" value="F:thiamine-phosphate diphosphorylase activity"/>
    <property type="evidence" value="ECO:0007669"/>
    <property type="project" value="UniProtKB-UniRule"/>
</dbReference>
<feature type="binding site" evidence="10">
    <location>
        <position position="74"/>
    </location>
    <ligand>
        <name>Mg(2+)</name>
        <dbReference type="ChEBI" id="CHEBI:18420"/>
    </ligand>
</feature>
<evidence type="ECO:0000313" key="15">
    <source>
        <dbReference type="Proteomes" id="UP000886842"/>
    </source>
</evidence>
<dbReference type="PANTHER" id="PTHR20857:SF15">
    <property type="entry name" value="THIAMINE-PHOSPHATE SYNTHASE"/>
    <property type="match status" value="1"/>
</dbReference>
<feature type="domain" description="Thiamine phosphate synthase/TenI" evidence="13">
    <location>
        <begin position="12"/>
        <end position="198"/>
    </location>
</feature>
<evidence type="ECO:0000256" key="1">
    <source>
        <dbReference type="ARBA" id="ARBA00003814"/>
    </source>
</evidence>
<evidence type="ECO:0000256" key="7">
    <source>
        <dbReference type="ARBA" id="ARBA00047334"/>
    </source>
</evidence>
<evidence type="ECO:0000259" key="13">
    <source>
        <dbReference type="Pfam" id="PF02581"/>
    </source>
</evidence>
<dbReference type="AlphaFoldDB" id="A0A9D1GYM4"/>
<evidence type="ECO:0000256" key="9">
    <source>
        <dbReference type="ARBA" id="ARBA00047883"/>
    </source>
</evidence>
<dbReference type="Proteomes" id="UP000886842">
    <property type="component" value="Unassembled WGS sequence"/>
</dbReference>
<feature type="binding site" evidence="10">
    <location>
        <position position="112"/>
    </location>
    <ligand>
        <name>4-amino-2-methyl-5-(diphosphooxymethyl)pyrimidine</name>
        <dbReference type="ChEBI" id="CHEBI:57841"/>
    </ligand>
</feature>
<sequence>MGIDARLKLARLYLCTDARQEQGDFAEFVEAAVRGGVDIIQLRQKGLPQQQEIELVQQMRRIVQAHRGLSVVNDSPEIAGTAGADVVHLGQDDTAPARARTHLSSYAKIGRSTHDPDQIRAALDNLEVDYFAVGPVWQTPTKPDAVPVGVELVRTATTLAPPSDPTSKPWFAIGGVDASNLDVLIEAGARRICVVRAICDADDPEEAARVLKDRLRQAWQDDPAMQDYLTRAVR</sequence>
<evidence type="ECO:0000256" key="11">
    <source>
        <dbReference type="RuleBase" id="RU003826"/>
    </source>
</evidence>
<feature type="binding site" evidence="10">
    <location>
        <position position="73"/>
    </location>
    <ligand>
        <name>4-amino-2-methyl-5-(diphosphooxymethyl)pyrimidine</name>
        <dbReference type="ChEBI" id="CHEBI:57841"/>
    </ligand>
</feature>
<dbReference type="EC" id="2.5.1.3" evidence="10"/>
<feature type="binding site" evidence="10">
    <location>
        <begin position="41"/>
        <end position="45"/>
    </location>
    <ligand>
        <name>4-amino-2-methyl-5-(diphosphooxymethyl)pyrimidine</name>
        <dbReference type="ChEBI" id="CHEBI:57841"/>
    </ligand>
</feature>